<proteinExistence type="inferred from homology"/>
<keyword evidence="5" id="KW-1185">Reference proteome</keyword>
<dbReference type="HAMAP" id="MF_01440">
    <property type="entry name" value="CheD"/>
    <property type="match status" value="1"/>
</dbReference>
<organism evidence="4 5">
    <name type="scientific">Azoarcus indigens</name>
    <dbReference type="NCBI Taxonomy" id="29545"/>
    <lineage>
        <taxon>Bacteria</taxon>
        <taxon>Pseudomonadati</taxon>
        <taxon>Pseudomonadota</taxon>
        <taxon>Betaproteobacteria</taxon>
        <taxon>Rhodocyclales</taxon>
        <taxon>Zoogloeaceae</taxon>
        <taxon>Azoarcus</taxon>
    </lineage>
</organism>
<name>A0A4R6DYB6_9RHOO</name>
<evidence type="ECO:0000313" key="4">
    <source>
        <dbReference type="EMBL" id="TDN50337.1"/>
    </source>
</evidence>
<sequence length="196" mass="21582">MSTESNLTGRELERRARVILPGGWAVDQQLPIATLLGSCVAVAFYDPHLRLAGMNHFMLPHFDRVAERAEEDALLAGDYAMEALLNGMLARGAKKARLFAKAFGGGAVVSSLDRSPIGERNVQFAREWLVREGIPLRASDFLGPWSRKVVVDPASGDVFCRRGGGSLAVARRIESAERAYAEELAQRRRKSDIELF</sequence>
<dbReference type="InterPro" id="IPR005659">
    <property type="entry name" value="Chemorcpt_Glu_NH3ase_CheD"/>
</dbReference>
<accession>A0A4R6DYB6</accession>
<keyword evidence="1 3" id="KW-0145">Chemotaxis</keyword>
<dbReference type="PANTHER" id="PTHR35147:SF2">
    <property type="entry name" value="CHEMORECEPTOR GLUTAMINE DEAMIDASE CHED-RELATED"/>
    <property type="match status" value="1"/>
</dbReference>
<protein>
    <recommendedName>
        <fullName evidence="3">Probable chemoreceptor glutamine deamidase CheD</fullName>
        <ecNumber evidence="3">3.5.1.44</ecNumber>
    </recommendedName>
</protein>
<evidence type="ECO:0000256" key="1">
    <source>
        <dbReference type="ARBA" id="ARBA00022500"/>
    </source>
</evidence>
<comment type="caution">
    <text evidence="4">The sequence shown here is derived from an EMBL/GenBank/DDBJ whole genome shotgun (WGS) entry which is preliminary data.</text>
</comment>
<dbReference type="Proteomes" id="UP000295129">
    <property type="component" value="Unassembled WGS sequence"/>
</dbReference>
<dbReference type="InterPro" id="IPR011324">
    <property type="entry name" value="Cytotoxic_necrot_fac-like_cat"/>
</dbReference>
<comment type="function">
    <text evidence="3">Probably deamidates glutamine residues to glutamate on methyl-accepting chemotaxis receptors (MCPs), playing an important role in chemotaxis.</text>
</comment>
<dbReference type="EMBL" id="SNVV01000009">
    <property type="protein sequence ID" value="TDN50337.1"/>
    <property type="molecule type" value="Genomic_DNA"/>
</dbReference>
<keyword evidence="2 3" id="KW-0378">Hydrolase</keyword>
<dbReference type="GO" id="GO:0006935">
    <property type="term" value="P:chemotaxis"/>
    <property type="evidence" value="ECO:0007669"/>
    <property type="project" value="UniProtKB-UniRule"/>
</dbReference>
<dbReference type="CDD" id="cd16352">
    <property type="entry name" value="CheD"/>
    <property type="match status" value="1"/>
</dbReference>
<dbReference type="PANTHER" id="PTHR35147">
    <property type="entry name" value="CHEMORECEPTOR GLUTAMINE DEAMIDASE CHED-RELATED"/>
    <property type="match status" value="1"/>
</dbReference>
<comment type="similarity">
    <text evidence="3">Belongs to the CheD family.</text>
</comment>
<dbReference type="RefSeq" id="WP_133591506.1">
    <property type="nucleotide sequence ID" value="NZ_SNVV01000009.1"/>
</dbReference>
<dbReference type="OrthoDB" id="9807202at2"/>
<dbReference type="Gene3D" id="3.30.1330.200">
    <property type="match status" value="1"/>
</dbReference>
<reference evidence="4 5" key="1">
    <citation type="submission" date="2019-03" db="EMBL/GenBank/DDBJ databases">
        <title>Genomic Encyclopedia of Type Strains, Phase IV (KMG-IV): sequencing the most valuable type-strain genomes for metagenomic binning, comparative biology and taxonomic classification.</title>
        <authorList>
            <person name="Goeker M."/>
        </authorList>
    </citation>
    <scope>NUCLEOTIDE SEQUENCE [LARGE SCALE GENOMIC DNA]</scope>
    <source>
        <strain evidence="4 5">DSM 12121</strain>
    </source>
</reference>
<dbReference type="GO" id="GO:0050568">
    <property type="term" value="F:protein-glutamine glutaminase activity"/>
    <property type="evidence" value="ECO:0007669"/>
    <property type="project" value="UniProtKB-UniRule"/>
</dbReference>
<comment type="catalytic activity">
    <reaction evidence="3">
        <text>L-glutaminyl-[protein] + H2O = L-glutamyl-[protein] + NH4(+)</text>
        <dbReference type="Rhea" id="RHEA:16441"/>
        <dbReference type="Rhea" id="RHEA-COMP:10207"/>
        <dbReference type="Rhea" id="RHEA-COMP:10208"/>
        <dbReference type="ChEBI" id="CHEBI:15377"/>
        <dbReference type="ChEBI" id="CHEBI:28938"/>
        <dbReference type="ChEBI" id="CHEBI:29973"/>
        <dbReference type="ChEBI" id="CHEBI:30011"/>
        <dbReference type="EC" id="3.5.1.44"/>
    </reaction>
</comment>
<dbReference type="AlphaFoldDB" id="A0A4R6DYB6"/>
<evidence type="ECO:0000313" key="5">
    <source>
        <dbReference type="Proteomes" id="UP000295129"/>
    </source>
</evidence>
<dbReference type="Pfam" id="PF03975">
    <property type="entry name" value="CheD"/>
    <property type="match status" value="1"/>
</dbReference>
<dbReference type="InterPro" id="IPR038592">
    <property type="entry name" value="CheD-like_sf"/>
</dbReference>
<evidence type="ECO:0000256" key="2">
    <source>
        <dbReference type="ARBA" id="ARBA00022801"/>
    </source>
</evidence>
<dbReference type="SUPFAM" id="SSF64438">
    <property type="entry name" value="CNF1/YfiH-like putative cysteine hydrolases"/>
    <property type="match status" value="1"/>
</dbReference>
<dbReference type="EC" id="3.5.1.44" evidence="3"/>
<gene>
    <name evidence="3" type="primary">cheD</name>
    <name evidence="4" type="ORF">C7389_10927</name>
</gene>
<evidence type="ECO:0000256" key="3">
    <source>
        <dbReference type="HAMAP-Rule" id="MF_01440"/>
    </source>
</evidence>